<dbReference type="Proteomes" id="UP000515238">
    <property type="component" value="Chromosome"/>
</dbReference>
<reference evidence="2 3" key="1">
    <citation type="submission" date="2020-08" db="EMBL/GenBank/DDBJ databases">
        <title>Complete genome sequencing of Shigella boydii.</title>
        <authorList>
            <person name="Hazen T.H."/>
            <person name="Michalski J.M."/>
            <person name="Rasko D.A."/>
        </authorList>
    </citation>
    <scope>NUCLEOTIDE SEQUENCE [LARGE SCALE GENOMIC DNA]</scope>
    <source>
        <strain evidence="2 3">600690</strain>
    </source>
</reference>
<gene>
    <name evidence="2" type="ORF">G5S56_06815</name>
</gene>
<organism evidence="2 3">
    <name type="scientific">Shigella boydii</name>
    <dbReference type="NCBI Taxonomy" id="621"/>
    <lineage>
        <taxon>Bacteria</taxon>
        <taxon>Pseudomonadati</taxon>
        <taxon>Pseudomonadota</taxon>
        <taxon>Gammaproteobacteria</taxon>
        <taxon>Enterobacterales</taxon>
        <taxon>Enterobacteriaceae</taxon>
        <taxon>Shigella</taxon>
    </lineage>
</organism>
<dbReference type="InterPro" id="IPR056387">
    <property type="entry name" value="MsddA-like"/>
</dbReference>
<sequence>MAQKVHDLAGGLHAPDLRAIRNSAVAIVEATVNGEKILFAAGSAGRLNPRQVALLKEYGVLEENIFRNSAVTKGFEQLENHAERIILRNLPEGATVERWGISWAGKQKNIPCPHCEPFVRDAGGFFDKIW</sequence>
<dbReference type="EMBL" id="CP049278">
    <property type="protein sequence ID" value="QNC64902.1"/>
    <property type="molecule type" value="Genomic_DNA"/>
</dbReference>
<dbReference type="RefSeq" id="WP_078167340.1">
    <property type="nucleotide sequence ID" value="NZ_CP049278.1"/>
</dbReference>
<dbReference type="Pfam" id="PF24174">
    <property type="entry name" value="MsddA-like"/>
    <property type="match status" value="1"/>
</dbReference>
<proteinExistence type="predicted"/>
<evidence type="ECO:0000259" key="1">
    <source>
        <dbReference type="Pfam" id="PF24174"/>
    </source>
</evidence>
<evidence type="ECO:0000313" key="2">
    <source>
        <dbReference type="EMBL" id="QNC64902.1"/>
    </source>
</evidence>
<accession>A0A7G6KCF9</accession>
<name>A0A7G6KCF9_SHIBO</name>
<feature type="domain" description="Bacterial deaminase MsddA-like" evidence="1">
    <location>
        <begin position="1"/>
        <end position="117"/>
    </location>
</feature>
<protein>
    <recommendedName>
        <fullName evidence="1">Bacterial deaminase MsddA-like domain-containing protein</fullName>
    </recommendedName>
</protein>
<dbReference type="AlphaFoldDB" id="A0A7G6KCF9"/>
<evidence type="ECO:0000313" key="3">
    <source>
        <dbReference type="Proteomes" id="UP000515238"/>
    </source>
</evidence>